<dbReference type="PROSITE" id="PS51186">
    <property type="entry name" value="GNAT"/>
    <property type="match status" value="2"/>
</dbReference>
<evidence type="ECO:0000259" key="3">
    <source>
        <dbReference type="PROSITE" id="PS51186"/>
    </source>
</evidence>
<accession>A0ABT9SP75</accession>
<comment type="caution">
    <text evidence="4">The sequence shown here is derived from an EMBL/GenBank/DDBJ whole genome shotgun (WGS) entry which is preliminary data.</text>
</comment>
<dbReference type="RefSeq" id="WP_306845155.1">
    <property type="nucleotide sequence ID" value="NZ_JAUSRL010000005.1"/>
</dbReference>
<name>A0ABT9SP75_9FLAO</name>
<proteinExistence type="predicted"/>
<feature type="domain" description="N-acetyltransferase" evidence="3">
    <location>
        <begin position="165"/>
        <end position="288"/>
    </location>
</feature>
<dbReference type="PANTHER" id="PTHR43420:SF44">
    <property type="entry name" value="ACETYLTRANSFERASE YPEA"/>
    <property type="match status" value="1"/>
</dbReference>
<sequence length="288" mass="32479">MGLDIQEAMEIGNLNNISTDELLSVFNRSFSDYIVPFHLSREQLELKIIADKIDLNLSVGAFESGKLAGFILNAEKEEDGKRIAYNGGTGVVPEFRGQGLVRKMYDYILPVFRERKTDMLTLEVIEGNNPAIRAYENLGFKIVRKLLCFNGIINLEEKSINISIKEIENVQWEILQSFWDIEPSWQSSIMVLEHIRQSCTILGAYKNEQLKGYIIYNPAVKKVYQIAVDQNSRRQGIGTKLLGTIGQMNGGQAVSVNNVDDTSENTSAFLNAAGLKNWVSQFEMKKDI</sequence>
<reference evidence="4 5" key="1">
    <citation type="submission" date="2023-07" db="EMBL/GenBank/DDBJ databases">
        <title>Sorghum-associated microbial communities from plants grown in Nebraska, USA.</title>
        <authorList>
            <person name="Schachtman D."/>
        </authorList>
    </citation>
    <scope>NUCLEOTIDE SEQUENCE [LARGE SCALE GENOMIC DNA]</scope>
    <source>
        <strain evidence="4 5">CC351</strain>
    </source>
</reference>
<dbReference type="SUPFAM" id="SSF55729">
    <property type="entry name" value="Acyl-CoA N-acyltransferases (Nat)"/>
    <property type="match status" value="1"/>
</dbReference>
<gene>
    <name evidence="4" type="ORF">J2T04_003133</name>
</gene>
<dbReference type="PANTHER" id="PTHR43420">
    <property type="entry name" value="ACETYLTRANSFERASE"/>
    <property type="match status" value="1"/>
</dbReference>
<keyword evidence="2" id="KW-0012">Acyltransferase</keyword>
<evidence type="ECO:0000256" key="2">
    <source>
        <dbReference type="ARBA" id="ARBA00023315"/>
    </source>
</evidence>
<organism evidence="4 5">
    <name type="scientific">Chryseobacterium lathyri</name>
    <dbReference type="NCBI Taxonomy" id="395933"/>
    <lineage>
        <taxon>Bacteria</taxon>
        <taxon>Pseudomonadati</taxon>
        <taxon>Bacteroidota</taxon>
        <taxon>Flavobacteriia</taxon>
        <taxon>Flavobacteriales</taxon>
        <taxon>Weeksellaceae</taxon>
        <taxon>Chryseobacterium group</taxon>
        <taxon>Chryseobacterium</taxon>
    </lineage>
</organism>
<evidence type="ECO:0000256" key="1">
    <source>
        <dbReference type="ARBA" id="ARBA00022679"/>
    </source>
</evidence>
<dbReference type="EMBL" id="JAUSRL010000005">
    <property type="protein sequence ID" value="MDP9961235.1"/>
    <property type="molecule type" value="Genomic_DNA"/>
</dbReference>
<dbReference type="InterPro" id="IPR050680">
    <property type="entry name" value="YpeA/RimI_acetyltransf"/>
</dbReference>
<evidence type="ECO:0000313" key="4">
    <source>
        <dbReference type="EMBL" id="MDP9961235.1"/>
    </source>
</evidence>
<keyword evidence="1" id="KW-0808">Transferase</keyword>
<dbReference type="InterPro" id="IPR016181">
    <property type="entry name" value="Acyl_CoA_acyltransferase"/>
</dbReference>
<dbReference type="Pfam" id="PF00583">
    <property type="entry name" value="Acetyltransf_1"/>
    <property type="match status" value="2"/>
</dbReference>
<dbReference type="Proteomes" id="UP001235513">
    <property type="component" value="Unassembled WGS sequence"/>
</dbReference>
<dbReference type="InterPro" id="IPR000182">
    <property type="entry name" value="GNAT_dom"/>
</dbReference>
<protein>
    <submittedName>
        <fullName evidence="4">Ribosomal protein S18 acetylase RimI-like enzyme</fullName>
    </submittedName>
</protein>
<dbReference type="Gene3D" id="3.40.630.30">
    <property type="match status" value="2"/>
</dbReference>
<feature type="domain" description="N-acetyltransferase" evidence="3">
    <location>
        <begin position="9"/>
        <end position="161"/>
    </location>
</feature>
<evidence type="ECO:0000313" key="5">
    <source>
        <dbReference type="Proteomes" id="UP001235513"/>
    </source>
</evidence>
<dbReference type="CDD" id="cd04301">
    <property type="entry name" value="NAT_SF"/>
    <property type="match status" value="2"/>
</dbReference>
<keyword evidence="5" id="KW-1185">Reference proteome</keyword>